<dbReference type="Pfam" id="PF09992">
    <property type="entry name" value="NAGPA"/>
    <property type="match status" value="1"/>
</dbReference>
<name>A0A318IQM1_9BURK</name>
<sequence length="232" mass="25649">MKTLFSVLACLLFCLTCQAADPRFTVISVDTEHEELQLFLRDENGKGFKRFDNLKTWLAGKNRQLHFAMNAGMYHADYSPVGLFVQNAEQVSALNLADAWGNFFLKPNGVFLLTPAGPQVIESSEYPAVAKDVLLATQSGPLLLRNGQIHPAFKPESTSRLKRNGVGVIGKKAIFVISEQPVNFHEMASFFRDSLHCQDALYLDGSISGIYSVELKRNDSTVDLGPIIGVVR</sequence>
<proteinExistence type="predicted"/>
<accession>A0A318IQM1</accession>
<evidence type="ECO:0000313" key="4">
    <source>
        <dbReference type="Proteomes" id="UP000247792"/>
    </source>
</evidence>
<dbReference type="RefSeq" id="WP_110257977.1">
    <property type="nucleotide sequence ID" value="NZ_QJKB01000016.1"/>
</dbReference>
<dbReference type="EMBL" id="QJKB01000016">
    <property type="protein sequence ID" value="PXX37323.1"/>
    <property type="molecule type" value="Genomic_DNA"/>
</dbReference>
<feature type="domain" description="Phosphodiester glycosidase" evidence="2">
    <location>
        <begin position="65"/>
        <end position="208"/>
    </location>
</feature>
<reference evidence="3 4" key="1">
    <citation type="submission" date="2018-05" db="EMBL/GenBank/DDBJ databases">
        <title>Genomic Encyclopedia of Type Strains, Phase IV (KMG-IV): sequencing the most valuable type-strain genomes for metagenomic binning, comparative biology and taxonomic classification.</title>
        <authorList>
            <person name="Goeker M."/>
        </authorList>
    </citation>
    <scope>NUCLEOTIDE SEQUENCE [LARGE SCALE GENOMIC DNA]</scope>
    <source>
        <strain evidence="3 4">DSM 19792</strain>
    </source>
</reference>
<gene>
    <name evidence="3" type="ORF">DFR42_11617</name>
</gene>
<keyword evidence="4" id="KW-1185">Reference proteome</keyword>
<dbReference type="InterPro" id="IPR018711">
    <property type="entry name" value="NAGPA"/>
</dbReference>
<protein>
    <submittedName>
        <fullName evidence="3">Uncharacterized protein YigE (DUF2233 family)</fullName>
    </submittedName>
</protein>
<feature type="signal peptide" evidence="1">
    <location>
        <begin position="1"/>
        <end position="19"/>
    </location>
</feature>
<dbReference type="AlphaFoldDB" id="A0A318IQM1"/>
<feature type="chain" id="PRO_5016342085" evidence="1">
    <location>
        <begin position="20"/>
        <end position="232"/>
    </location>
</feature>
<organism evidence="3 4">
    <name type="scientific">Undibacterium pigrum</name>
    <dbReference type="NCBI Taxonomy" id="401470"/>
    <lineage>
        <taxon>Bacteria</taxon>
        <taxon>Pseudomonadati</taxon>
        <taxon>Pseudomonadota</taxon>
        <taxon>Betaproteobacteria</taxon>
        <taxon>Burkholderiales</taxon>
        <taxon>Oxalobacteraceae</taxon>
        <taxon>Undibacterium</taxon>
    </lineage>
</organism>
<evidence type="ECO:0000313" key="3">
    <source>
        <dbReference type="EMBL" id="PXX37323.1"/>
    </source>
</evidence>
<keyword evidence="1" id="KW-0732">Signal</keyword>
<comment type="caution">
    <text evidence="3">The sequence shown here is derived from an EMBL/GenBank/DDBJ whole genome shotgun (WGS) entry which is preliminary data.</text>
</comment>
<dbReference type="OrthoDB" id="5515706at2"/>
<dbReference type="Proteomes" id="UP000247792">
    <property type="component" value="Unassembled WGS sequence"/>
</dbReference>
<evidence type="ECO:0000256" key="1">
    <source>
        <dbReference type="SAM" id="SignalP"/>
    </source>
</evidence>
<evidence type="ECO:0000259" key="2">
    <source>
        <dbReference type="Pfam" id="PF09992"/>
    </source>
</evidence>